<sequence>MIELLNISLSKVAHSRIVLLNKKVTTIDKATAEIKLHGLGHESPLTLKRKRNVDSPDVDSSDEGYFAYFFPITDIDMVWRSVLHAHLFNQRFGEVIEFHTAASGVLSKRDFDELHHIHTHTPRSNALTFSSLPGQAQLTCCLILPCQATEDEIFRVGKNVFGLLNLTGSLYYRSSSDRSDGNGGKLTADVFRQFTTHRIVRQEEVQEKEDGPNNIMGYQPPKKILFSLERLDSNKKTKVDGQGE</sequence>
<gene>
    <name evidence="1" type="ORF">THRCLA_06447</name>
</gene>
<proteinExistence type="predicted"/>
<keyword evidence="2" id="KW-1185">Reference proteome</keyword>
<reference evidence="1 2" key="1">
    <citation type="journal article" date="2014" name="Genome Biol. Evol.">
        <title>The secreted proteins of Achlya hypogyna and Thraustotheca clavata identify the ancestral oomycete secretome and reveal gene acquisitions by horizontal gene transfer.</title>
        <authorList>
            <person name="Misner I."/>
            <person name="Blouin N."/>
            <person name="Leonard G."/>
            <person name="Richards T.A."/>
            <person name="Lane C.E."/>
        </authorList>
    </citation>
    <scope>NUCLEOTIDE SEQUENCE [LARGE SCALE GENOMIC DNA]</scope>
    <source>
        <strain evidence="1 2">ATCC 34112</strain>
    </source>
</reference>
<evidence type="ECO:0000313" key="2">
    <source>
        <dbReference type="Proteomes" id="UP000243217"/>
    </source>
</evidence>
<accession>A0A1V9ZNP8</accession>
<dbReference type="Proteomes" id="UP000243217">
    <property type="component" value="Unassembled WGS sequence"/>
</dbReference>
<protein>
    <submittedName>
        <fullName evidence="1">Uncharacterized protein</fullName>
    </submittedName>
</protein>
<evidence type="ECO:0000313" key="1">
    <source>
        <dbReference type="EMBL" id="OQR99603.1"/>
    </source>
</evidence>
<organism evidence="1 2">
    <name type="scientific">Thraustotheca clavata</name>
    <dbReference type="NCBI Taxonomy" id="74557"/>
    <lineage>
        <taxon>Eukaryota</taxon>
        <taxon>Sar</taxon>
        <taxon>Stramenopiles</taxon>
        <taxon>Oomycota</taxon>
        <taxon>Saprolegniomycetes</taxon>
        <taxon>Saprolegniales</taxon>
        <taxon>Achlyaceae</taxon>
        <taxon>Thraustotheca</taxon>
    </lineage>
</organism>
<name>A0A1V9ZNP8_9STRA</name>
<comment type="caution">
    <text evidence="1">The sequence shown here is derived from an EMBL/GenBank/DDBJ whole genome shotgun (WGS) entry which is preliminary data.</text>
</comment>
<dbReference type="EMBL" id="JNBS01001795">
    <property type="protein sequence ID" value="OQR99603.1"/>
    <property type="molecule type" value="Genomic_DNA"/>
</dbReference>
<dbReference type="OrthoDB" id="72070at2759"/>
<dbReference type="AlphaFoldDB" id="A0A1V9ZNP8"/>